<protein>
    <recommendedName>
        <fullName evidence="2">RecQ-mediated genome instability protein 1</fullName>
    </recommendedName>
</protein>
<sequence>MANNARLIQEITTFLATKSLTPNTTWLTTNLATLKPDIHLQGAKQLIYIRLLNTSLQSTIQITPSSIFPQDILNGNITSRLLKGPIPVQVMDIEDIGKSRWSQLEAIEADERGETTRGQEIVRVVRDEEDAERDQSATQTSSPSSGPHKLLLQDAKGLRVYGFELSTVTGINMNIHIGCKLVLRDVSVARGVILLEPKSVTVAGGKIEELHQTWKAGRKENLKRMANAGSSTQGG</sequence>
<feature type="compositionally biased region" description="Polar residues" evidence="3">
    <location>
        <begin position="136"/>
        <end position="145"/>
    </location>
</feature>
<accession>A0A6A6U2Q9</accession>
<evidence type="ECO:0000259" key="4">
    <source>
        <dbReference type="Pfam" id="PF08585"/>
    </source>
</evidence>
<dbReference type="GO" id="GO:0000712">
    <property type="term" value="P:resolution of meiotic recombination intermediates"/>
    <property type="evidence" value="ECO:0007669"/>
    <property type="project" value="TreeGrafter"/>
</dbReference>
<proteinExistence type="inferred from homology"/>
<feature type="region of interest" description="Disordered" evidence="3">
    <location>
        <begin position="111"/>
        <end position="149"/>
    </location>
</feature>
<evidence type="ECO:0000313" key="6">
    <source>
        <dbReference type="Proteomes" id="UP000799302"/>
    </source>
</evidence>
<dbReference type="Pfam" id="PF08585">
    <property type="entry name" value="RMI1_N_C"/>
    <property type="match status" value="1"/>
</dbReference>
<dbReference type="SMART" id="SM01161">
    <property type="entry name" value="DUF1767"/>
    <property type="match status" value="1"/>
</dbReference>
<dbReference type="PANTHER" id="PTHR14790:SF15">
    <property type="entry name" value="RECQ-MEDIATED GENOME INSTABILITY PROTEIN 1"/>
    <property type="match status" value="1"/>
</dbReference>
<dbReference type="Gene3D" id="2.40.50.770">
    <property type="entry name" value="RecQ-mediated genome instability protein Rmi1, C-terminal domain"/>
    <property type="match status" value="1"/>
</dbReference>
<dbReference type="EMBL" id="MU004238">
    <property type="protein sequence ID" value="KAF2666575.1"/>
    <property type="molecule type" value="Genomic_DNA"/>
</dbReference>
<evidence type="ECO:0000256" key="3">
    <source>
        <dbReference type="SAM" id="MobiDB-lite"/>
    </source>
</evidence>
<dbReference type="GO" id="GO:0016604">
    <property type="term" value="C:nuclear body"/>
    <property type="evidence" value="ECO:0007669"/>
    <property type="project" value="TreeGrafter"/>
</dbReference>
<reference evidence="5" key="1">
    <citation type="journal article" date="2020" name="Stud. Mycol.">
        <title>101 Dothideomycetes genomes: a test case for predicting lifestyles and emergence of pathogens.</title>
        <authorList>
            <person name="Haridas S."/>
            <person name="Albert R."/>
            <person name="Binder M."/>
            <person name="Bloem J."/>
            <person name="Labutti K."/>
            <person name="Salamov A."/>
            <person name="Andreopoulos B."/>
            <person name="Baker S."/>
            <person name="Barry K."/>
            <person name="Bills G."/>
            <person name="Bluhm B."/>
            <person name="Cannon C."/>
            <person name="Castanera R."/>
            <person name="Culley D."/>
            <person name="Daum C."/>
            <person name="Ezra D."/>
            <person name="Gonzalez J."/>
            <person name="Henrissat B."/>
            <person name="Kuo A."/>
            <person name="Liang C."/>
            <person name="Lipzen A."/>
            <person name="Lutzoni F."/>
            <person name="Magnuson J."/>
            <person name="Mondo S."/>
            <person name="Nolan M."/>
            <person name="Ohm R."/>
            <person name="Pangilinan J."/>
            <person name="Park H.-J."/>
            <person name="Ramirez L."/>
            <person name="Alfaro M."/>
            <person name="Sun H."/>
            <person name="Tritt A."/>
            <person name="Yoshinaga Y."/>
            <person name="Zwiers L.-H."/>
            <person name="Turgeon B."/>
            <person name="Goodwin S."/>
            <person name="Spatafora J."/>
            <person name="Crous P."/>
            <person name="Grigoriev I."/>
        </authorList>
    </citation>
    <scope>NUCLEOTIDE SEQUENCE</scope>
    <source>
        <strain evidence="5">CBS 115976</strain>
    </source>
</reference>
<dbReference type="OrthoDB" id="341511at2759"/>
<evidence type="ECO:0000256" key="1">
    <source>
        <dbReference type="ARBA" id="ARBA00006395"/>
    </source>
</evidence>
<gene>
    <name evidence="5" type="ORF">BT63DRAFT_311668</name>
</gene>
<dbReference type="Proteomes" id="UP000799302">
    <property type="component" value="Unassembled WGS sequence"/>
</dbReference>
<evidence type="ECO:0000256" key="2">
    <source>
        <dbReference type="ARBA" id="ARBA00018987"/>
    </source>
</evidence>
<dbReference type="InterPro" id="IPR042470">
    <property type="entry name" value="RMI1_N_C_sf"/>
</dbReference>
<evidence type="ECO:0000313" key="5">
    <source>
        <dbReference type="EMBL" id="KAF2666575.1"/>
    </source>
</evidence>
<comment type="similarity">
    <text evidence="1">Belongs to the RMI1 family.</text>
</comment>
<organism evidence="5 6">
    <name type="scientific">Microthyrium microscopicum</name>
    <dbReference type="NCBI Taxonomy" id="703497"/>
    <lineage>
        <taxon>Eukaryota</taxon>
        <taxon>Fungi</taxon>
        <taxon>Dikarya</taxon>
        <taxon>Ascomycota</taxon>
        <taxon>Pezizomycotina</taxon>
        <taxon>Dothideomycetes</taxon>
        <taxon>Dothideomycetes incertae sedis</taxon>
        <taxon>Microthyriales</taxon>
        <taxon>Microthyriaceae</taxon>
        <taxon>Microthyrium</taxon>
    </lineage>
</organism>
<dbReference type="GO" id="GO:0000724">
    <property type="term" value="P:double-strand break repair via homologous recombination"/>
    <property type="evidence" value="ECO:0007669"/>
    <property type="project" value="TreeGrafter"/>
</dbReference>
<keyword evidence="6" id="KW-1185">Reference proteome</keyword>
<dbReference type="InterPro" id="IPR013894">
    <property type="entry name" value="RMI1_OB"/>
</dbReference>
<feature type="domain" description="RecQ mediated genome instability protein 1 OB-fold" evidence="4">
    <location>
        <begin position="68"/>
        <end position="218"/>
    </location>
</feature>
<dbReference type="PANTHER" id="PTHR14790">
    <property type="entry name" value="RECQ-MEDIATED GENOME INSTABILITY PROTEIN 1 RMI1"/>
    <property type="match status" value="1"/>
</dbReference>
<dbReference type="GO" id="GO:0031422">
    <property type="term" value="C:RecQ family helicase-topoisomerase III complex"/>
    <property type="evidence" value="ECO:0007669"/>
    <property type="project" value="TreeGrafter"/>
</dbReference>
<dbReference type="AlphaFoldDB" id="A0A6A6U2Q9"/>
<name>A0A6A6U2Q9_9PEZI</name>